<proteinExistence type="predicted"/>
<evidence type="ECO:0000313" key="3">
    <source>
        <dbReference type="Proteomes" id="UP001202328"/>
    </source>
</evidence>
<evidence type="ECO:0000313" key="2">
    <source>
        <dbReference type="EMBL" id="KAI3907687.1"/>
    </source>
</evidence>
<name>A0AAD4SGW7_9MAGN</name>
<organism evidence="2 3">
    <name type="scientific">Papaver atlanticum</name>
    <dbReference type="NCBI Taxonomy" id="357466"/>
    <lineage>
        <taxon>Eukaryota</taxon>
        <taxon>Viridiplantae</taxon>
        <taxon>Streptophyta</taxon>
        <taxon>Embryophyta</taxon>
        <taxon>Tracheophyta</taxon>
        <taxon>Spermatophyta</taxon>
        <taxon>Magnoliopsida</taxon>
        <taxon>Ranunculales</taxon>
        <taxon>Papaveraceae</taxon>
        <taxon>Papaveroideae</taxon>
        <taxon>Papaver</taxon>
    </lineage>
</organism>
<dbReference type="Proteomes" id="UP001202328">
    <property type="component" value="Unassembled WGS sequence"/>
</dbReference>
<feature type="domain" description="SAWADEE" evidence="1">
    <location>
        <begin position="12"/>
        <end position="153"/>
    </location>
</feature>
<dbReference type="PANTHER" id="PTHR36384:SF1">
    <property type="entry name" value="SAWADEE PROTEIN"/>
    <property type="match status" value="1"/>
</dbReference>
<evidence type="ECO:0000259" key="1">
    <source>
        <dbReference type="Pfam" id="PF16719"/>
    </source>
</evidence>
<keyword evidence="3" id="KW-1185">Reference proteome</keyword>
<dbReference type="InterPro" id="IPR032001">
    <property type="entry name" value="SAWADEE_dom"/>
</dbReference>
<sequence>MGKTSQRIQKPLLDFRSIKDDAWYTVDRLVLSKKNTILTVKFFGFDEEDDEKFNVKDFKSVNELDAFLNRFRPACVQVQDGECYDLRRGSYVCAVLEEGEDDHKFYNGVIESIEREPHTRKGGEESCSCIFVVGWLEGPNARCTEQMGIKRICKLQPGSPLFDYALACFMKRSRVHLDSVLKSYASQ</sequence>
<dbReference type="AlphaFoldDB" id="A0AAD4SGW7"/>
<protein>
    <recommendedName>
        <fullName evidence="1">SAWADEE domain-containing protein</fullName>
    </recommendedName>
</protein>
<comment type="caution">
    <text evidence="2">The sequence shown here is derived from an EMBL/GenBank/DDBJ whole genome shotgun (WGS) entry which is preliminary data.</text>
</comment>
<accession>A0AAD4SGW7</accession>
<dbReference type="EMBL" id="JAJJMB010010581">
    <property type="protein sequence ID" value="KAI3907687.1"/>
    <property type="molecule type" value="Genomic_DNA"/>
</dbReference>
<reference evidence="2" key="1">
    <citation type="submission" date="2022-04" db="EMBL/GenBank/DDBJ databases">
        <title>A functionally conserved STORR gene fusion in Papaver species that diverged 16.8 million years ago.</title>
        <authorList>
            <person name="Catania T."/>
        </authorList>
    </citation>
    <scope>NUCLEOTIDE SEQUENCE</scope>
    <source>
        <strain evidence="2">S-188037</strain>
    </source>
</reference>
<dbReference type="Pfam" id="PF16719">
    <property type="entry name" value="SAWADEE"/>
    <property type="match status" value="1"/>
</dbReference>
<dbReference type="GO" id="GO:0003682">
    <property type="term" value="F:chromatin binding"/>
    <property type="evidence" value="ECO:0007669"/>
    <property type="project" value="InterPro"/>
</dbReference>
<gene>
    <name evidence="2" type="ORF">MKW98_016331</name>
</gene>
<dbReference type="PANTHER" id="PTHR36384">
    <property type="entry name" value="SAWADEE PROTEIN"/>
    <property type="match status" value="1"/>
</dbReference>
<dbReference type="Gene3D" id="2.30.30.140">
    <property type="match status" value="1"/>
</dbReference>